<dbReference type="InterPro" id="IPR049279">
    <property type="entry name" value="DUF3108-like"/>
</dbReference>
<dbReference type="Proteomes" id="UP000029736">
    <property type="component" value="Unassembled WGS sequence"/>
</dbReference>
<comment type="caution">
    <text evidence="2">The sequence shown here is derived from an EMBL/GenBank/DDBJ whole genome shotgun (WGS) entry which is preliminary data.</text>
</comment>
<dbReference type="Pfam" id="PF21347">
    <property type="entry name" value="DUF3108_like"/>
    <property type="match status" value="1"/>
</dbReference>
<organism evidence="2 3">
    <name type="scientific">Phaeodactylibacter xiamenensis</name>
    <dbReference type="NCBI Taxonomy" id="1524460"/>
    <lineage>
        <taxon>Bacteria</taxon>
        <taxon>Pseudomonadati</taxon>
        <taxon>Bacteroidota</taxon>
        <taxon>Saprospiria</taxon>
        <taxon>Saprospirales</taxon>
        <taxon>Haliscomenobacteraceae</taxon>
        <taxon>Phaeodactylibacter</taxon>
    </lineage>
</organism>
<sequence>MDFFNVILTFAGMEFPILHYLTDETKTEIQEIMKFRILLVLMPLSFALNSVAQDCSTFFPFKEGAYMEYTTFNKKGKVESVTENTVKVINEDDGEIEAEVSTVLKDKKGKESYSGTYQVFCKDGKLLMDVNSMFNPAMQQSFSGYEVTIEGDALSFPNDIEVGQELPDASSKITTAASGINIASMNIEITDRKVEGKATISTEAGSFECYKISQTSNIKMMISRSYSTVEYFAEGVGVVRSETYDGGGKLQSYMELTAIEK</sequence>
<dbReference type="AlphaFoldDB" id="A0A098S5A0"/>
<reference evidence="2 3" key="1">
    <citation type="journal article" date="2014" name="Int. J. Syst. Evol. Microbiol.">
        <title>Phaeodactylibacter xiamenensis gen. nov., sp. nov., a member of the family Saprospiraceae isolated from the marine alga Phaeodactylum tricornutum.</title>
        <authorList>
            <person name="Chen Z.Jr."/>
            <person name="Lei X."/>
            <person name="Lai Q."/>
            <person name="Li Y."/>
            <person name="Zhang B."/>
            <person name="Zhang J."/>
            <person name="Zhang H."/>
            <person name="Yang L."/>
            <person name="Zheng W."/>
            <person name="Tian Y."/>
            <person name="Yu Z."/>
            <person name="Xu H.Jr."/>
            <person name="Zheng T."/>
        </authorList>
    </citation>
    <scope>NUCLEOTIDE SEQUENCE [LARGE SCALE GENOMIC DNA]</scope>
    <source>
        <strain evidence="2 3">KD52</strain>
    </source>
</reference>
<evidence type="ECO:0000313" key="2">
    <source>
        <dbReference type="EMBL" id="KGE87241.1"/>
    </source>
</evidence>
<protein>
    <recommendedName>
        <fullName evidence="1">DUF3108 domain-containing protein</fullName>
    </recommendedName>
</protein>
<dbReference type="STRING" id="1524460.IX84_16470"/>
<feature type="domain" description="DUF3108" evidence="1">
    <location>
        <begin position="62"/>
        <end position="256"/>
    </location>
</feature>
<keyword evidence="3" id="KW-1185">Reference proteome</keyword>
<gene>
    <name evidence="2" type="ORF">IX84_16470</name>
</gene>
<dbReference type="EMBL" id="JPOS01000038">
    <property type="protein sequence ID" value="KGE87241.1"/>
    <property type="molecule type" value="Genomic_DNA"/>
</dbReference>
<dbReference type="Gene3D" id="2.40.360.20">
    <property type="match status" value="1"/>
</dbReference>
<name>A0A098S5A0_9BACT</name>
<evidence type="ECO:0000259" key="1">
    <source>
        <dbReference type="Pfam" id="PF21347"/>
    </source>
</evidence>
<proteinExistence type="predicted"/>
<accession>A0A098S5A0</accession>
<evidence type="ECO:0000313" key="3">
    <source>
        <dbReference type="Proteomes" id="UP000029736"/>
    </source>
</evidence>